<gene>
    <name evidence="2" type="ORF">MACH26_16210</name>
</gene>
<keyword evidence="1" id="KW-0732">Signal</keyword>
<dbReference type="EMBL" id="AP027272">
    <property type="protein sequence ID" value="BDX06100.1"/>
    <property type="molecule type" value="Genomic_DNA"/>
</dbReference>
<dbReference type="Proteomes" id="UP001333710">
    <property type="component" value="Chromosome"/>
</dbReference>
<dbReference type="AlphaFoldDB" id="A0AA48HWX8"/>
<reference evidence="2" key="1">
    <citation type="submission" date="2023-01" db="EMBL/GenBank/DDBJ databases">
        <title>Complete genome sequence of Planctobacterium marinum strain Dej080120_11.</title>
        <authorList>
            <person name="Ueki S."/>
            <person name="Maruyama F."/>
        </authorList>
    </citation>
    <scope>NUCLEOTIDE SEQUENCE</scope>
    <source>
        <strain evidence="2">Dej080120_11</strain>
    </source>
</reference>
<keyword evidence="3" id="KW-1185">Reference proteome</keyword>
<evidence type="ECO:0000313" key="3">
    <source>
        <dbReference type="Proteomes" id="UP001333710"/>
    </source>
</evidence>
<evidence type="ECO:0008006" key="4">
    <source>
        <dbReference type="Google" id="ProtNLM"/>
    </source>
</evidence>
<protein>
    <recommendedName>
        <fullName evidence="4">Solute-binding protein family 3/N-terminal domain-containing protein</fullName>
    </recommendedName>
</protein>
<proteinExistence type="predicted"/>
<feature type="chain" id="PRO_5041300702" description="Solute-binding protein family 3/N-terminal domain-containing protein" evidence="1">
    <location>
        <begin position="21"/>
        <end position="302"/>
    </location>
</feature>
<evidence type="ECO:0000313" key="2">
    <source>
        <dbReference type="EMBL" id="BDX06100.1"/>
    </source>
</evidence>
<feature type="signal peptide" evidence="1">
    <location>
        <begin position="1"/>
        <end position="20"/>
    </location>
</feature>
<evidence type="ECO:0000256" key="1">
    <source>
        <dbReference type="SAM" id="SignalP"/>
    </source>
</evidence>
<sequence>MRSIFLCFLLSLFFITQLNAEPPSSVIIRVPEARSELDISHDYHQSLLKMAFKQIADKRFRLQQVPFVSEQQVIAEIVKRNHVDLYWLGADKDLENDLTAIPVPTTMGLIGFRKFIIHKKDAHTFSALQDIKQLRKHVACQGRYWPDTKILNHAGLRVTSSVFYEDLFKMLAAGRCDYFPRGIHDHRKELQLRKAHYPDLISFESVLLRYPFAVYFYTSKENIQLASLLETSLRRLAQSGDIRRLMQEHELTRDVFPLQQSSDTRILGIQNPFLPTNADTDDPQLWLQPADFGINTTIKTTN</sequence>
<dbReference type="SUPFAM" id="SSF53850">
    <property type="entry name" value="Periplasmic binding protein-like II"/>
    <property type="match status" value="1"/>
</dbReference>
<organism evidence="2 3">
    <name type="scientific">Planctobacterium marinum</name>
    <dbReference type="NCBI Taxonomy" id="1631968"/>
    <lineage>
        <taxon>Bacteria</taxon>
        <taxon>Pseudomonadati</taxon>
        <taxon>Pseudomonadota</taxon>
        <taxon>Gammaproteobacteria</taxon>
        <taxon>Alteromonadales</taxon>
        <taxon>Alteromonadaceae</taxon>
        <taxon>Planctobacterium</taxon>
    </lineage>
</organism>
<dbReference type="KEGG" id="pmaw:MACH26_16210"/>
<accession>A0AA48HWX8</accession>
<name>A0AA48HWX8_9ALTE</name>